<dbReference type="PANTHER" id="PTHR47183">
    <property type="entry name" value="GLUCOSE-1-PHOSPHATE CYTIDYLYLTRANSFERASE-RELATED"/>
    <property type="match status" value="1"/>
</dbReference>
<evidence type="ECO:0000313" key="1">
    <source>
        <dbReference type="EMBL" id="MEN2793346.1"/>
    </source>
</evidence>
<gene>
    <name evidence="1" type="ORF">ABC974_27250</name>
</gene>
<protein>
    <recommendedName>
        <fullName evidence="3">Secreted protein</fullName>
    </recommendedName>
</protein>
<keyword evidence="2" id="KW-1185">Reference proteome</keyword>
<dbReference type="InterPro" id="IPR013446">
    <property type="entry name" value="G1P_cyt_trans-like"/>
</dbReference>
<dbReference type="Proteomes" id="UP001419910">
    <property type="component" value="Unassembled WGS sequence"/>
</dbReference>
<organism evidence="1 2">
    <name type="scientific">Sphingomonas oligophenolica</name>
    <dbReference type="NCBI Taxonomy" id="301154"/>
    <lineage>
        <taxon>Bacteria</taxon>
        <taxon>Pseudomonadati</taxon>
        <taxon>Pseudomonadota</taxon>
        <taxon>Alphaproteobacteria</taxon>
        <taxon>Sphingomonadales</taxon>
        <taxon>Sphingomonadaceae</taxon>
        <taxon>Sphingomonas</taxon>
    </lineage>
</organism>
<name>A0ABU9YC24_9SPHN</name>
<dbReference type="RefSeq" id="WP_343888721.1">
    <property type="nucleotide sequence ID" value="NZ_BAAAEH010000011.1"/>
</dbReference>
<accession>A0ABU9YC24</accession>
<evidence type="ECO:0000313" key="2">
    <source>
        <dbReference type="Proteomes" id="UP001419910"/>
    </source>
</evidence>
<sequence>MAMMWRMSIFRLSSLSTALGYLGGDETILEREPREGVAADRELRASRHDGFWHPMETWRGRMTLERLWDSGKAPWKCW</sequence>
<comment type="caution">
    <text evidence="1">The sequence shown here is derived from an EMBL/GenBank/DDBJ whole genome shotgun (WGS) entry which is preliminary data.</text>
</comment>
<proteinExistence type="predicted"/>
<dbReference type="EMBL" id="JBDIME010000044">
    <property type="protein sequence ID" value="MEN2793346.1"/>
    <property type="molecule type" value="Genomic_DNA"/>
</dbReference>
<dbReference type="PANTHER" id="PTHR47183:SF1">
    <property type="entry name" value="GLUCOSE-1-PHOSPHATE CYTIDYLYLTRANSFERASE"/>
    <property type="match status" value="1"/>
</dbReference>
<evidence type="ECO:0008006" key="3">
    <source>
        <dbReference type="Google" id="ProtNLM"/>
    </source>
</evidence>
<reference evidence="1 2" key="1">
    <citation type="submission" date="2024-05" db="EMBL/GenBank/DDBJ databases">
        <authorList>
            <person name="Liu Q."/>
            <person name="Xin Y.-H."/>
        </authorList>
    </citation>
    <scope>NUCLEOTIDE SEQUENCE [LARGE SCALE GENOMIC DNA]</scope>
    <source>
        <strain evidence="1 2">CGMCC 1.10181</strain>
    </source>
</reference>